<protein>
    <submittedName>
        <fullName evidence="3">Uncharacterized protein</fullName>
    </submittedName>
</protein>
<accession>A0ABN2LN95</accession>
<comment type="caution">
    <text evidence="3">The sequence shown here is derived from an EMBL/GenBank/DDBJ whole genome shotgun (WGS) entry which is preliminary data.</text>
</comment>
<feature type="region of interest" description="Disordered" evidence="1">
    <location>
        <begin position="179"/>
        <end position="199"/>
    </location>
</feature>
<evidence type="ECO:0000313" key="3">
    <source>
        <dbReference type="EMBL" id="GAA1794604.1"/>
    </source>
</evidence>
<dbReference type="EMBL" id="BAAAOB010000003">
    <property type="protein sequence ID" value="GAA1794604.1"/>
    <property type="molecule type" value="Genomic_DNA"/>
</dbReference>
<evidence type="ECO:0000313" key="4">
    <source>
        <dbReference type="Proteomes" id="UP001500851"/>
    </source>
</evidence>
<dbReference type="Proteomes" id="UP001500851">
    <property type="component" value="Unassembled WGS sequence"/>
</dbReference>
<proteinExistence type="predicted"/>
<feature type="transmembrane region" description="Helical" evidence="2">
    <location>
        <begin position="15"/>
        <end position="37"/>
    </location>
</feature>
<keyword evidence="4" id="KW-1185">Reference proteome</keyword>
<keyword evidence="2" id="KW-0472">Membrane</keyword>
<reference evidence="3 4" key="1">
    <citation type="journal article" date="2019" name="Int. J. Syst. Evol. Microbiol.">
        <title>The Global Catalogue of Microorganisms (GCM) 10K type strain sequencing project: providing services to taxonomists for standard genome sequencing and annotation.</title>
        <authorList>
            <consortium name="The Broad Institute Genomics Platform"/>
            <consortium name="The Broad Institute Genome Sequencing Center for Infectious Disease"/>
            <person name="Wu L."/>
            <person name="Ma J."/>
        </authorList>
    </citation>
    <scope>NUCLEOTIDE SEQUENCE [LARGE SCALE GENOMIC DNA]</scope>
    <source>
        <strain evidence="3 4">JCM 14736</strain>
    </source>
</reference>
<keyword evidence="2" id="KW-1133">Transmembrane helix</keyword>
<evidence type="ECO:0000256" key="2">
    <source>
        <dbReference type="SAM" id="Phobius"/>
    </source>
</evidence>
<evidence type="ECO:0000256" key="1">
    <source>
        <dbReference type="SAM" id="MobiDB-lite"/>
    </source>
</evidence>
<name>A0ABN2LN95_9MICO</name>
<organism evidence="3 4">
    <name type="scientific">Leucobacter iarius</name>
    <dbReference type="NCBI Taxonomy" id="333963"/>
    <lineage>
        <taxon>Bacteria</taxon>
        <taxon>Bacillati</taxon>
        <taxon>Actinomycetota</taxon>
        <taxon>Actinomycetes</taxon>
        <taxon>Micrococcales</taxon>
        <taxon>Microbacteriaceae</taxon>
        <taxon>Leucobacter</taxon>
    </lineage>
</organism>
<sequence length="199" mass="22061">MWTWDWSQPFSVPGLLWGVLTDVLLPAIAIVTAAWVVSRQTRETTRAQLEVMERADLDRQRDRWEEGIGRAVEAMHELNAVPFRSRQERALARARAGSALSTISVKLGPENAAVSIWIMRELSVVGESLDNEDEDGWPLAGDLITTRAASFVQCLSDWLMGTRPASWFASQNELPSTSIEDTTLATPFDASATNQSKTT</sequence>
<keyword evidence="2" id="KW-0812">Transmembrane</keyword>
<gene>
    <name evidence="3" type="ORF">GCM10009768_24620</name>
</gene>